<accession>N9DI30</accession>
<evidence type="ECO:0000256" key="1">
    <source>
        <dbReference type="SAM" id="SignalP"/>
    </source>
</evidence>
<dbReference type="PATRIC" id="fig|1120925.3.peg.2210"/>
<proteinExistence type="predicted"/>
<dbReference type="AlphaFoldDB" id="N9DI30"/>
<keyword evidence="1" id="KW-0732">Signal</keyword>
<feature type="chain" id="PRO_5004141039" evidence="1">
    <location>
        <begin position="36"/>
        <end position="278"/>
    </location>
</feature>
<organism evidence="2 3">
    <name type="scientific">Acinetobacter bouvetii DSM 14964 = CIP 107468</name>
    <dbReference type="NCBI Taxonomy" id="1120925"/>
    <lineage>
        <taxon>Bacteria</taxon>
        <taxon>Pseudomonadati</taxon>
        <taxon>Pseudomonadota</taxon>
        <taxon>Gammaproteobacteria</taxon>
        <taxon>Moraxellales</taxon>
        <taxon>Moraxellaceae</taxon>
        <taxon>Acinetobacter</taxon>
    </lineage>
</organism>
<reference evidence="2 3" key="1">
    <citation type="submission" date="2013-02" db="EMBL/GenBank/DDBJ databases">
        <title>The Genome Sequence of Acinetobacter bouvetii CIP 107468.</title>
        <authorList>
            <consortium name="The Broad Institute Genome Sequencing Platform"/>
            <consortium name="The Broad Institute Genome Sequencing Center for Infectious Disease"/>
            <person name="Cerqueira G."/>
            <person name="Feldgarden M."/>
            <person name="Courvalin P."/>
            <person name="Perichon B."/>
            <person name="Grillot-Courvalin C."/>
            <person name="Clermont D."/>
            <person name="Rocha E."/>
            <person name="Yoon E.-J."/>
            <person name="Nemec A."/>
            <person name="Walker B."/>
            <person name="Young S.K."/>
            <person name="Zeng Q."/>
            <person name="Gargeya S."/>
            <person name="Fitzgerald M."/>
            <person name="Haas B."/>
            <person name="Abouelleil A."/>
            <person name="Alvarado L."/>
            <person name="Arachchi H.M."/>
            <person name="Berlin A.M."/>
            <person name="Chapman S.B."/>
            <person name="Dewar J."/>
            <person name="Goldberg J."/>
            <person name="Griggs A."/>
            <person name="Gujja S."/>
            <person name="Hansen M."/>
            <person name="Howarth C."/>
            <person name="Imamovic A."/>
            <person name="Larimer J."/>
            <person name="McCowan C."/>
            <person name="Murphy C."/>
            <person name="Neiman D."/>
            <person name="Pearson M."/>
            <person name="Priest M."/>
            <person name="Roberts A."/>
            <person name="Saif S."/>
            <person name="Shea T."/>
            <person name="Sisk P."/>
            <person name="Sykes S."/>
            <person name="Wortman J."/>
            <person name="Nusbaum C."/>
            <person name="Birren B."/>
        </authorList>
    </citation>
    <scope>NUCLEOTIDE SEQUENCE [LARGE SCALE GENOMIC DNA]</scope>
    <source>
        <strain evidence="2 3">CIP 107468</strain>
    </source>
</reference>
<evidence type="ECO:0000313" key="2">
    <source>
        <dbReference type="EMBL" id="ENV82289.1"/>
    </source>
</evidence>
<keyword evidence="3" id="KW-1185">Reference proteome</keyword>
<name>N9DI30_9GAMM</name>
<protein>
    <submittedName>
        <fullName evidence="2">Uncharacterized protein</fullName>
    </submittedName>
</protein>
<evidence type="ECO:0000313" key="3">
    <source>
        <dbReference type="Proteomes" id="UP000018460"/>
    </source>
</evidence>
<dbReference type="Proteomes" id="UP000018460">
    <property type="component" value="Unassembled WGS sequence"/>
</dbReference>
<feature type="signal peptide" evidence="1">
    <location>
        <begin position="1"/>
        <end position="35"/>
    </location>
</feature>
<dbReference type="EMBL" id="APQD01000015">
    <property type="protein sequence ID" value="ENV82289.1"/>
    <property type="molecule type" value="Genomic_DNA"/>
</dbReference>
<comment type="caution">
    <text evidence="2">The sequence shown here is derived from an EMBL/GenBank/DDBJ whole genome shotgun (WGS) entry which is preliminary data.</text>
</comment>
<dbReference type="eggNOG" id="ENOG5031SCE">
    <property type="taxonomic scope" value="Bacteria"/>
</dbReference>
<sequence>MPYIQYFVKNKMNPFKQISKLCLCLFAFYSAELLATPLYSSCAPEQTAKLIQELKLLTSKTLKSDELQERSDCIYFDANTLLIATANLTPNKENIYQIQLYLLNPNHKKILFKYIHPQMISEGNGRFSSIKFDRVPYSSLPNENVVGLNTHHLNNGYFSYDLDKFNLFRVQSNPNSQKYNIQWVLRDIQTNIQTNWRPAYGCENGTNDDIKSIFILQNSQSHQLQDILLKQIKKSEDTDEKCKAMHSKKAEQQLLKFNGEYYQINKKQLLTSEDIRDE</sequence>
<dbReference type="OrthoDB" id="6709622at2"/>
<gene>
    <name evidence="2" type="ORF">F941_02089</name>
</gene>